<keyword evidence="1" id="KW-0812">Transmembrane</keyword>
<accession>A0A2G1BWQ3</accession>
<proteinExistence type="predicted"/>
<keyword evidence="1" id="KW-1133">Transmembrane helix</keyword>
<protein>
    <recommendedName>
        <fullName evidence="6">DUF4760 domain-containing protein</fullName>
    </recommendedName>
</protein>
<evidence type="ECO:0000313" key="2">
    <source>
        <dbReference type="EMBL" id="MDP2540483.1"/>
    </source>
</evidence>
<reference evidence="2 5" key="3">
    <citation type="submission" date="2023-07" db="EMBL/GenBank/DDBJ databases">
        <title>Genome content predicts the carbon catabolic preferences of heterotrophic bacteria.</title>
        <authorList>
            <person name="Gralka M."/>
        </authorList>
    </citation>
    <scope>NUCLEOTIDE SEQUENCE [LARGE SCALE GENOMIC DNA]</scope>
    <source>
        <strain evidence="2 5">4G03</strain>
    </source>
</reference>
<reference evidence="3 4" key="1">
    <citation type="journal article" date="2016" name="Nat. Commun.">
        <title>Microbial interactions lead to rapid micro-scale successions on model marine particles.</title>
        <authorList>
            <person name="Datta M.S."/>
            <person name="Sliwerska E."/>
            <person name="Gore J."/>
            <person name="Polz M.F."/>
            <person name="Cordero O.X."/>
        </authorList>
    </citation>
    <scope>NUCLEOTIDE SEQUENCE [LARGE SCALE GENOMIC DNA]</scope>
    <source>
        <strain evidence="3 4">4G03</strain>
    </source>
</reference>
<dbReference type="EMBL" id="PDUU01000003">
    <property type="protein sequence ID" value="PHN98446.1"/>
    <property type="molecule type" value="Genomic_DNA"/>
</dbReference>
<evidence type="ECO:0000256" key="1">
    <source>
        <dbReference type="SAM" id="Phobius"/>
    </source>
</evidence>
<gene>
    <name evidence="3" type="ORF">CSC81_02845</name>
    <name evidence="2" type="ORF">Q8W23_03235</name>
</gene>
<evidence type="ECO:0000313" key="3">
    <source>
        <dbReference type="EMBL" id="PHN98446.1"/>
    </source>
</evidence>
<evidence type="ECO:0008006" key="6">
    <source>
        <dbReference type="Google" id="ProtNLM"/>
    </source>
</evidence>
<keyword evidence="1" id="KW-0472">Membrane</keyword>
<reference evidence="3" key="2">
    <citation type="submission" date="2017-10" db="EMBL/GenBank/DDBJ databases">
        <authorList>
            <person name="Enke T.N."/>
            <person name="Cordero O.X."/>
        </authorList>
    </citation>
    <scope>NUCLEOTIDE SEQUENCE</scope>
    <source>
        <strain evidence="3">4G03</strain>
    </source>
</reference>
<keyword evidence="5" id="KW-1185">Reference proteome</keyword>
<feature type="transmembrane region" description="Helical" evidence="1">
    <location>
        <begin position="6"/>
        <end position="26"/>
    </location>
</feature>
<dbReference type="AlphaFoldDB" id="A0A2G1BWQ3"/>
<sequence>MSTTEIILAIISSSVISAILTSYFNWKIHNSNYKKDYYKKLLDRRLDAYESLNSITNLMSDIVYTEQGMVHGILCGKLGFENFKSNLNRMMGKNFWLDDVTGHKLTELNIFLFNEVSGYIDDSWQEETQNEKYIELGIKHYKKIEDFKSTLNYFLNNELKNLHKLDDFFDDNRVGNKTYPVYEKEINKK</sequence>
<dbReference type="RefSeq" id="WP_099214268.1">
    <property type="nucleotide sequence ID" value="NZ_JAUYVU010000002.1"/>
</dbReference>
<organism evidence="3 4">
    <name type="scientific">Tenacibaculum discolor</name>
    <dbReference type="NCBI Taxonomy" id="361581"/>
    <lineage>
        <taxon>Bacteria</taxon>
        <taxon>Pseudomonadati</taxon>
        <taxon>Bacteroidota</taxon>
        <taxon>Flavobacteriia</taxon>
        <taxon>Flavobacteriales</taxon>
        <taxon>Flavobacteriaceae</taxon>
        <taxon>Tenacibaculum</taxon>
    </lineage>
</organism>
<dbReference type="EMBL" id="JAUYVU010000002">
    <property type="protein sequence ID" value="MDP2540483.1"/>
    <property type="molecule type" value="Genomic_DNA"/>
</dbReference>
<dbReference type="Proteomes" id="UP001242342">
    <property type="component" value="Unassembled WGS sequence"/>
</dbReference>
<dbReference type="Proteomes" id="UP000222163">
    <property type="component" value="Unassembled WGS sequence"/>
</dbReference>
<evidence type="ECO:0000313" key="5">
    <source>
        <dbReference type="Proteomes" id="UP001242342"/>
    </source>
</evidence>
<comment type="caution">
    <text evidence="3">The sequence shown here is derived from an EMBL/GenBank/DDBJ whole genome shotgun (WGS) entry which is preliminary data.</text>
</comment>
<name>A0A2G1BWQ3_9FLAO</name>
<evidence type="ECO:0000313" key="4">
    <source>
        <dbReference type="Proteomes" id="UP000222163"/>
    </source>
</evidence>